<keyword evidence="1" id="KW-1185">Reference proteome</keyword>
<dbReference type="WBParaSite" id="maker-E.canG7_contigs_5667-snap-gene-0.11-mRNA-1">
    <property type="protein sequence ID" value="maker-E.canG7_contigs_5667-snap-gene-0.11-mRNA-1"/>
    <property type="gene ID" value="EcG7_08441"/>
</dbReference>
<dbReference type="AlphaFoldDB" id="A0A915EXS0"/>
<organism evidence="1 2">
    <name type="scientific">Echinococcus canadensis</name>
    <dbReference type="NCBI Taxonomy" id="519352"/>
    <lineage>
        <taxon>Eukaryota</taxon>
        <taxon>Metazoa</taxon>
        <taxon>Spiralia</taxon>
        <taxon>Lophotrochozoa</taxon>
        <taxon>Platyhelminthes</taxon>
        <taxon>Cestoda</taxon>
        <taxon>Eucestoda</taxon>
        <taxon>Cyclophyllidea</taxon>
        <taxon>Taeniidae</taxon>
        <taxon>Echinococcus</taxon>
        <taxon>Echinococcus canadensis group</taxon>
    </lineage>
</organism>
<proteinExistence type="predicted"/>
<name>A0A915EXS0_9CEST</name>
<protein>
    <submittedName>
        <fullName evidence="2">Uncharacterized protein</fullName>
    </submittedName>
</protein>
<accession>A0A915EXS0</accession>
<sequence>MTKHGVKSSPVNRGSELFSISKDDTSKYIQLPSSCFSPITCILCAPELSNSTLLKNVIHFNMRREKLQTNSANFAFNRPLNALQYTGYLYQNNVSATAVQNGTSTRPQNDADQVYAFGYKLLFNCIADGGDGSWQWIYSHF</sequence>
<reference evidence="2" key="1">
    <citation type="submission" date="2022-11" db="UniProtKB">
        <authorList>
            <consortium name="WormBaseParasite"/>
        </authorList>
    </citation>
    <scope>IDENTIFICATION</scope>
</reference>
<evidence type="ECO:0000313" key="2">
    <source>
        <dbReference type="WBParaSite" id="maker-E.canG7_contigs_5667-snap-gene-0.11-mRNA-1"/>
    </source>
</evidence>
<evidence type="ECO:0000313" key="1">
    <source>
        <dbReference type="Proteomes" id="UP000887562"/>
    </source>
</evidence>
<dbReference type="Proteomes" id="UP000887562">
    <property type="component" value="Unplaced"/>
</dbReference>